<keyword evidence="2 8" id="KW-0732">Signal</keyword>
<dbReference type="CDD" id="cd07185">
    <property type="entry name" value="OmpA_C-like"/>
    <property type="match status" value="1"/>
</dbReference>
<dbReference type="Proteomes" id="UP000469346">
    <property type="component" value="Unassembled WGS sequence"/>
</dbReference>
<evidence type="ECO:0000256" key="5">
    <source>
        <dbReference type="ARBA" id="ARBA00023237"/>
    </source>
</evidence>
<keyword evidence="5 8" id="KW-0998">Cell outer membrane</keyword>
<accession>A0A6N9TMJ9</accession>
<dbReference type="InterPro" id="IPR036737">
    <property type="entry name" value="OmpA-like_sf"/>
</dbReference>
<evidence type="ECO:0000313" key="11">
    <source>
        <dbReference type="EMBL" id="NDY41670.1"/>
    </source>
</evidence>
<keyword evidence="12" id="KW-1185">Reference proteome</keyword>
<dbReference type="PROSITE" id="PS51257">
    <property type="entry name" value="PROKAR_LIPOPROTEIN"/>
    <property type="match status" value="1"/>
</dbReference>
<dbReference type="GO" id="GO:0009279">
    <property type="term" value="C:cell outer membrane"/>
    <property type="evidence" value="ECO:0007669"/>
    <property type="project" value="UniProtKB-SubCell"/>
</dbReference>
<comment type="subcellular location">
    <subcellularLocation>
        <location evidence="8">Cell outer membrane</location>
        <topology evidence="8">Lipid-anchor</topology>
    </subcellularLocation>
</comment>
<evidence type="ECO:0000256" key="4">
    <source>
        <dbReference type="ARBA" id="ARBA00023139"/>
    </source>
</evidence>
<keyword evidence="3 8" id="KW-0472">Membrane</keyword>
<dbReference type="InterPro" id="IPR014169">
    <property type="entry name" value="Pal_lipo_C"/>
</dbReference>
<evidence type="ECO:0000256" key="6">
    <source>
        <dbReference type="ARBA" id="ARBA00023288"/>
    </source>
</evidence>
<evidence type="ECO:0000256" key="9">
    <source>
        <dbReference type="SAM" id="SignalP"/>
    </source>
</evidence>
<feature type="signal peptide" evidence="9">
    <location>
        <begin position="1"/>
        <end position="21"/>
    </location>
</feature>
<keyword evidence="4 8" id="KW-0564">Palmitate</keyword>
<dbReference type="InterPro" id="IPR039001">
    <property type="entry name" value="Pal"/>
</dbReference>
<name>A0A6N9TMJ9_DISTH</name>
<protein>
    <recommendedName>
        <fullName evidence="8">Peptidoglycan-associated lipoprotein</fullName>
        <shortName evidence="8">PAL</shortName>
    </recommendedName>
</protein>
<dbReference type="PANTHER" id="PTHR30329">
    <property type="entry name" value="STATOR ELEMENT OF FLAGELLAR MOTOR COMPLEX"/>
    <property type="match status" value="1"/>
</dbReference>
<gene>
    <name evidence="8 11" type="primary">pal</name>
    <name evidence="11" type="ORF">G3N55_02225</name>
</gene>
<dbReference type="GO" id="GO:0051301">
    <property type="term" value="P:cell division"/>
    <property type="evidence" value="ECO:0007669"/>
    <property type="project" value="UniProtKB-KW"/>
</dbReference>
<evidence type="ECO:0000256" key="3">
    <source>
        <dbReference type="ARBA" id="ARBA00023136"/>
    </source>
</evidence>
<dbReference type="InterPro" id="IPR050330">
    <property type="entry name" value="Bact_OuterMem_StrucFunc"/>
</dbReference>
<dbReference type="InterPro" id="IPR006665">
    <property type="entry name" value="OmpA-like"/>
</dbReference>
<evidence type="ECO:0000256" key="7">
    <source>
        <dbReference type="ARBA" id="ARBA00023306"/>
    </source>
</evidence>
<dbReference type="InterPro" id="IPR006664">
    <property type="entry name" value="OMP_bac"/>
</dbReference>
<keyword evidence="7" id="KW-0131">Cell cycle</keyword>
<evidence type="ECO:0000256" key="8">
    <source>
        <dbReference type="HAMAP-Rule" id="MF_02204"/>
    </source>
</evidence>
<dbReference type="NCBIfam" id="TIGR02802">
    <property type="entry name" value="Pal_lipo"/>
    <property type="match status" value="1"/>
</dbReference>
<dbReference type="PROSITE" id="PS51123">
    <property type="entry name" value="OMPA_2"/>
    <property type="match status" value="1"/>
</dbReference>
<dbReference type="Gene3D" id="3.30.1330.60">
    <property type="entry name" value="OmpA-like domain"/>
    <property type="match status" value="1"/>
</dbReference>
<keyword evidence="1" id="KW-0132">Cell division</keyword>
<reference evidence="11 12" key="1">
    <citation type="submission" date="2020-02" db="EMBL/GenBank/DDBJ databases">
        <title>Comparative genomics of sulfur disproportionating microorganisms.</title>
        <authorList>
            <person name="Ward L.M."/>
            <person name="Bertran E."/>
            <person name="Johnston D.T."/>
        </authorList>
    </citation>
    <scope>NUCLEOTIDE SEQUENCE [LARGE SCALE GENOMIC DNA]</scope>
    <source>
        <strain evidence="11 12">DSM 100025</strain>
    </source>
</reference>
<proteinExistence type="inferred from homology"/>
<dbReference type="PRINTS" id="PR01021">
    <property type="entry name" value="OMPADOMAIN"/>
</dbReference>
<dbReference type="HAMAP" id="MF_02204">
    <property type="entry name" value="Pal"/>
    <property type="match status" value="1"/>
</dbReference>
<evidence type="ECO:0000313" key="12">
    <source>
        <dbReference type="Proteomes" id="UP000469346"/>
    </source>
</evidence>
<dbReference type="EMBL" id="JAAGRR010000013">
    <property type="protein sequence ID" value="NDY41670.1"/>
    <property type="molecule type" value="Genomic_DNA"/>
</dbReference>
<evidence type="ECO:0000259" key="10">
    <source>
        <dbReference type="PROSITE" id="PS51123"/>
    </source>
</evidence>
<dbReference type="SUPFAM" id="SSF103088">
    <property type="entry name" value="OmpA-like"/>
    <property type="match status" value="1"/>
</dbReference>
<organism evidence="11 12">
    <name type="scientific">Dissulfurirhabdus thermomarina</name>
    <dbReference type="NCBI Taxonomy" id="1765737"/>
    <lineage>
        <taxon>Bacteria</taxon>
        <taxon>Deltaproteobacteria</taxon>
        <taxon>Dissulfurirhabdaceae</taxon>
        <taxon>Dissulfurirhabdus</taxon>
    </lineage>
</organism>
<evidence type="ECO:0000256" key="2">
    <source>
        <dbReference type="ARBA" id="ARBA00022729"/>
    </source>
</evidence>
<sequence length="187" mass="20735">MAVKRTWVPGAVLFFAVFLLAAGCAKTEVSAPEETAPPAVVEEPVAEEPQAPAVEQPAETEAAAPVYGEEISEGRTHAPMLPVYFDFDKYNIRDDMKGRLEDDARFLLDHPEIRIEVQGNCDERGTNEYNLALGERRAKSIKDYLVNLGVAADRIETVSFGEERPLDPGHNEEAWAKNRRGDLVILK</sequence>
<dbReference type="AlphaFoldDB" id="A0A6N9TMJ9"/>
<comment type="caution">
    <text evidence="11">The sequence shown here is derived from an EMBL/GenBank/DDBJ whole genome shotgun (WGS) entry which is preliminary data.</text>
</comment>
<feature type="chain" id="PRO_5027053071" description="Peptidoglycan-associated lipoprotein" evidence="9">
    <location>
        <begin position="22"/>
        <end position="187"/>
    </location>
</feature>
<evidence type="ECO:0000256" key="1">
    <source>
        <dbReference type="ARBA" id="ARBA00022618"/>
    </source>
</evidence>
<comment type="similarity">
    <text evidence="8">Belongs to the Pal lipoprotein family.</text>
</comment>
<feature type="domain" description="OmpA-like" evidence="10">
    <location>
        <begin position="73"/>
        <end position="187"/>
    </location>
</feature>
<dbReference type="Pfam" id="PF00691">
    <property type="entry name" value="OmpA"/>
    <property type="match status" value="1"/>
</dbReference>
<keyword evidence="6 8" id="KW-0449">Lipoprotein</keyword>
<dbReference type="PANTHER" id="PTHR30329:SF21">
    <property type="entry name" value="LIPOPROTEIN YIAD-RELATED"/>
    <property type="match status" value="1"/>
</dbReference>